<comment type="similarity">
    <text evidence="3">Belongs to the CND2 (condensin subunit 2) family.</text>
</comment>
<dbReference type="Pfam" id="PF05786">
    <property type="entry name" value="Cnd2"/>
    <property type="match status" value="1"/>
</dbReference>
<evidence type="ECO:0000256" key="3">
    <source>
        <dbReference type="ARBA" id="ARBA00009471"/>
    </source>
</evidence>
<dbReference type="PANTHER" id="PTHR13108">
    <property type="entry name" value="CONDENSIN COMPLEX SUBUNIT 2"/>
    <property type="match status" value="1"/>
</dbReference>
<evidence type="ECO:0000256" key="7">
    <source>
        <dbReference type="ARBA" id="ARBA00022618"/>
    </source>
</evidence>
<dbReference type="GO" id="GO:0007076">
    <property type="term" value="P:mitotic chromosome condensation"/>
    <property type="evidence" value="ECO:0007669"/>
    <property type="project" value="InterPro"/>
</dbReference>
<organism evidence="11 13">
    <name type="scientific">Rotaria socialis</name>
    <dbReference type="NCBI Taxonomy" id="392032"/>
    <lineage>
        <taxon>Eukaryota</taxon>
        <taxon>Metazoa</taxon>
        <taxon>Spiralia</taxon>
        <taxon>Gnathifera</taxon>
        <taxon>Rotifera</taxon>
        <taxon>Eurotatoria</taxon>
        <taxon>Bdelloidea</taxon>
        <taxon>Philodinida</taxon>
        <taxon>Philodinidae</taxon>
        <taxon>Rotaria</taxon>
    </lineage>
</organism>
<comment type="subcellular location">
    <subcellularLocation>
        <location evidence="1">Chromosome</location>
    </subcellularLocation>
    <subcellularLocation>
        <location evidence="2">Cytoplasm</location>
    </subcellularLocation>
</comment>
<evidence type="ECO:0000256" key="8">
    <source>
        <dbReference type="ARBA" id="ARBA00022776"/>
    </source>
</evidence>
<evidence type="ECO:0000256" key="6">
    <source>
        <dbReference type="ARBA" id="ARBA00022490"/>
    </source>
</evidence>
<dbReference type="Proteomes" id="UP000663869">
    <property type="component" value="Unassembled WGS sequence"/>
</dbReference>
<dbReference type="GO" id="GO:0000796">
    <property type="term" value="C:condensin complex"/>
    <property type="evidence" value="ECO:0007669"/>
    <property type="project" value="InterPro"/>
</dbReference>
<dbReference type="PANTHER" id="PTHR13108:SF9">
    <property type="entry name" value="CONDENSIN COMPLEX SUBUNIT 2"/>
    <property type="match status" value="1"/>
</dbReference>
<accession>A0A818DG88</accession>
<keyword evidence="9" id="KW-0226">DNA condensation</keyword>
<evidence type="ECO:0000313" key="11">
    <source>
        <dbReference type="EMBL" id="CAF3442287.1"/>
    </source>
</evidence>
<sequence length="679" mass="78658">MYEDDDNNNNNEPLPIPRRSLVNRIVNHFGSDTEDSPFESRPSRIVLNNSHSSDSGVDEYIQTPIQLIALYEKTVELASKNKINAQNAFHFSFVDRLPEILDIIAFDDKLDVSSDDYHEPNFVKAGSVIDTSAKIYGYRVDALYSETQQLNGTMQQNDDEEEEELSVTDCDQIEIIKKSRQRSRSRASSYVATDLSTISLADEFEFHPLQPSTICRWPGGVGLDSSYSDMISYTMYSSSDFPLVNGFVNLHHQINNEYEDNETILDRAAEAMLDLIQLRDVINEHDGQDHILGSQELRRFSFNEDVTESYIETVDECSIMNSSFMNTIDNAEIINDDIYFDELSEPRDDPLTFHFQELQSTHTAPTTMVSMDVTLMHSKMSFADNIPQLIRDQADLSEYSLFDSTKLKLFAGPHLWKFTNLLPNTMNSISKPQQQASQTNTRLSSARHFKLDFLNRKQNQSLDDLMTSNSWARKSMKSRKRKILSTILYQNRNKSNLHEKNQYQFKLSRKLRPTKDLFCLNYFPDYNLQFLSDANENSAMHATDDHHNDDFDPMDYDNPLSEHIQYDFSRPVQYERIEYDQNFAKIDAKKLQIELYDEYNRQCTRTTNPISLSTLCVRLIDQGMISYEKNQIVSAFYCMLNNCNKNQLYMKPNLRNDDLIIQKQSFASFTELIYSQSAV</sequence>
<evidence type="ECO:0000256" key="10">
    <source>
        <dbReference type="ARBA" id="ARBA00023306"/>
    </source>
</evidence>
<keyword evidence="5" id="KW-0158">Chromosome</keyword>
<evidence type="ECO:0000313" key="13">
    <source>
        <dbReference type="Proteomes" id="UP000663869"/>
    </source>
</evidence>
<dbReference type="EMBL" id="CAJNYU010001479">
    <property type="protein sequence ID" value="CAF3442287.1"/>
    <property type="molecule type" value="Genomic_DNA"/>
</dbReference>
<keyword evidence="6" id="KW-0963">Cytoplasm</keyword>
<evidence type="ECO:0000256" key="1">
    <source>
        <dbReference type="ARBA" id="ARBA00004286"/>
    </source>
</evidence>
<evidence type="ECO:0000256" key="9">
    <source>
        <dbReference type="ARBA" id="ARBA00023067"/>
    </source>
</evidence>
<proteinExistence type="inferred from homology"/>
<evidence type="ECO:0000256" key="2">
    <source>
        <dbReference type="ARBA" id="ARBA00004496"/>
    </source>
</evidence>
<dbReference type="InterPro" id="IPR022816">
    <property type="entry name" value="Condensin_barren_su2"/>
</dbReference>
<evidence type="ECO:0000256" key="5">
    <source>
        <dbReference type="ARBA" id="ARBA00022454"/>
    </source>
</evidence>
<name>A0A818DG88_9BILA</name>
<protein>
    <recommendedName>
        <fullName evidence="4">Condensin complex subunit 2</fullName>
    </recommendedName>
</protein>
<dbReference type="GO" id="GO:0005737">
    <property type="term" value="C:cytoplasm"/>
    <property type="evidence" value="ECO:0007669"/>
    <property type="project" value="UniProtKB-SubCell"/>
</dbReference>
<keyword evidence="8" id="KW-0498">Mitosis</keyword>
<dbReference type="EMBL" id="CAJOBQ010000122">
    <property type="protein sequence ID" value="CAF4264054.1"/>
    <property type="molecule type" value="Genomic_DNA"/>
</dbReference>
<evidence type="ECO:0000256" key="4">
    <source>
        <dbReference type="ARBA" id="ARBA00016065"/>
    </source>
</evidence>
<dbReference type="GO" id="GO:0003682">
    <property type="term" value="F:chromatin binding"/>
    <property type="evidence" value="ECO:0007669"/>
    <property type="project" value="TreeGrafter"/>
</dbReference>
<reference evidence="11" key="1">
    <citation type="submission" date="2021-02" db="EMBL/GenBank/DDBJ databases">
        <authorList>
            <person name="Nowell W R."/>
        </authorList>
    </citation>
    <scope>NUCLEOTIDE SEQUENCE</scope>
</reference>
<gene>
    <name evidence="11" type="ORF">FME351_LOCUS12756</name>
    <name evidence="12" type="ORF">TSG867_LOCUS3897</name>
</gene>
<dbReference type="GO" id="GO:0051301">
    <property type="term" value="P:cell division"/>
    <property type="evidence" value="ECO:0007669"/>
    <property type="project" value="UniProtKB-KW"/>
</dbReference>
<dbReference type="AlphaFoldDB" id="A0A818DG88"/>
<comment type="caution">
    <text evidence="11">The sequence shown here is derived from an EMBL/GenBank/DDBJ whole genome shotgun (WGS) entry which is preliminary data.</text>
</comment>
<evidence type="ECO:0000313" key="12">
    <source>
        <dbReference type="EMBL" id="CAF4264054.1"/>
    </source>
</evidence>
<keyword evidence="10" id="KW-0131">Cell cycle</keyword>
<dbReference type="Proteomes" id="UP000663862">
    <property type="component" value="Unassembled WGS sequence"/>
</dbReference>
<keyword evidence="7" id="KW-0132">Cell division</keyword>